<evidence type="ECO:0000256" key="5">
    <source>
        <dbReference type="ARBA" id="ARBA00023274"/>
    </source>
</evidence>
<dbReference type="GO" id="GO:0019843">
    <property type="term" value="F:rRNA binding"/>
    <property type="evidence" value="ECO:0007669"/>
    <property type="project" value="UniProtKB-UniRule"/>
</dbReference>
<dbReference type="CDD" id="cd00364">
    <property type="entry name" value="Ribosomal_uS17"/>
    <property type="match status" value="1"/>
</dbReference>
<reference evidence="8" key="2">
    <citation type="submission" date="2012-03" db="EMBL/GenBank/DDBJ databases">
        <title>The complete genome sequence of the pioneer microbe on fresh volcanic deposit, Leptospirillum ferrooxidans strain C2-3.</title>
        <authorList>
            <person name="Fujimura R."/>
            <person name="Sato Y."/>
            <person name="Nishizawa T."/>
            <person name="Nanba K."/>
            <person name="Oshima K."/>
            <person name="Hattori M."/>
            <person name="Kamijo T."/>
            <person name="Ohta H."/>
        </authorList>
    </citation>
    <scope>NUCLEOTIDE SEQUENCE [LARGE SCALE GENOMIC DNA]</scope>
    <source>
        <strain evidence="8">C2-3</strain>
    </source>
</reference>
<dbReference type="AlphaFoldDB" id="I0IMU7"/>
<evidence type="ECO:0000256" key="2">
    <source>
        <dbReference type="ARBA" id="ARBA00022730"/>
    </source>
</evidence>
<keyword evidence="3 6" id="KW-0694">RNA-binding</keyword>
<organism evidence="7 8">
    <name type="scientific">Leptospirillum ferrooxidans (strain C2-3)</name>
    <dbReference type="NCBI Taxonomy" id="1162668"/>
    <lineage>
        <taxon>Bacteria</taxon>
        <taxon>Pseudomonadati</taxon>
        <taxon>Nitrospirota</taxon>
        <taxon>Nitrospiria</taxon>
        <taxon>Nitrospirales</taxon>
        <taxon>Nitrospiraceae</taxon>
        <taxon>Leptospirillum</taxon>
    </lineage>
</organism>
<comment type="similarity">
    <text evidence="1 6">Belongs to the universal ribosomal protein uS17 family.</text>
</comment>
<keyword evidence="2 6" id="KW-0699">rRNA-binding</keyword>
<dbReference type="EMBL" id="AP012342">
    <property type="protein sequence ID" value="BAM06596.1"/>
    <property type="molecule type" value="Genomic_DNA"/>
</dbReference>
<dbReference type="PRINTS" id="PR00973">
    <property type="entry name" value="RIBOSOMALS17"/>
</dbReference>
<dbReference type="PANTHER" id="PTHR10744:SF1">
    <property type="entry name" value="SMALL RIBOSOMAL SUBUNIT PROTEIN US17M"/>
    <property type="match status" value="1"/>
</dbReference>
<keyword evidence="4 6" id="KW-0689">Ribosomal protein</keyword>
<evidence type="ECO:0000313" key="8">
    <source>
        <dbReference type="Proteomes" id="UP000007382"/>
    </source>
</evidence>
<evidence type="ECO:0000256" key="6">
    <source>
        <dbReference type="HAMAP-Rule" id="MF_01345"/>
    </source>
</evidence>
<dbReference type="InterPro" id="IPR019984">
    <property type="entry name" value="Ribosomal_uS17_bact/chlr"/>
</dbReference>
<dbReference type="GO" id="GO:0006412">
    <property type="term" value="P:translation"/>
    <property type="evidence" value="ECO:0007669"/>
    <property type="project" value="UniProtKB-UniRule"/>
</dbReference>
<dbReference type="KEGG" id="lfc:LFE_0892"/>
<dbReference type="Pfam" id="PF00366">
    <property type="entry name" value="Ribosomal_S17"/>
    <property type="match status" value="1"/>
</dbReference>
<gene>
    <name evidence="6" type="primary">rpsQ</name>
    <name evidence="7" type="ordered locus">LFE_0892</name>
</gene>
<comment type="subunit">
    <text evidence="6">Part of the 30S ribosomal subunit.</text>
</comment>
<dbReference type="STRING" id="1162668.LFE_0892"/>
<dbReference type="GO" id="GO:0022627">
    <property type="term" value="C:cytosolic small ribosomal subunit"/>
    <property type="evidence" value="ECO:0007669"/>
    <property type="project" value="TreeGrafter"/>
</dbReference>
<dbReference type="SUPFAM" id="SSF50249">
    <property type="entry name" value="Nucleic acid-binding proteins"/>
    <property type="match status" value="1"/>
</dbReference>
<dbReference type="NCBIfam" id="NF004123">
    <property type="entry name" value="PRK05610.1"/>
    <property type="match status" value="1"/>
</dbReference>
<evidence type="ECO:0000256" key="4">
    <source>
        <dbReference type="ARBA" id="ARBA00022980"/>
    </source>
</evidence>
<evidence type="ECO:0000256" key="1">
    <source>
        <dbReference type="ARBA" id="ARBA00010254"/>
    </source>
</evidence>
<keyword evidence="8" id="KW-1185">Reference proteome</keyword>
<dbReference type="OrthoDB" id="9811714at2"/>
<dbReference type="HOGENOM" id="CLU_073626_1_0_0"/>
<name>I0IMU7_LEPFC</name>
<dbReference type="GO" id="GO:0003735">
    <property type="term" value="F:structural constituent of ribosome"/>
    <property type="evidence" value="ECO:0007669"/>
    <property type="project" value="InterPro"/>
</dbReference>
<dbReference type="InterPro" id="IPR012340">
    <property type="entry name" value="NA-bd_OB-fold"/>
</dbReference>
<accession>I0IMU7</accession>
<protein>
    <recommendedName>
        <fullName evidence="6">Small ribosomal subunit protein uS17</fullName>
    </recommendedName>
</protein>
<comment type="function">
    <text evidence="6">One of the primary rRNA binding proteins, it binds specifically to the 5'-end of 16S ribosomal RNA.</text>
</comment>
<keyword evidence="5 6" id="KW-0687">Ribonucleoprotein</keyword>
<evidence type="ECO:0000313" key="7">
    <source>
        <dbReference type="EMBL" id="BAM06596.1"/>
    </source>
</evidence>
<dbReference type="Gene3D" id="2.40.50.140">
    <property type="entry name" value="Nucleic acid-binding proteins"/>
    <property type="match status" value="1"/>
</dbReference>
<proteinExistence type="inferred from homology"/>
<dbReference type="HAMAP" id="MF_01345_B">
    <property type="entry name" value="Ribosomal_uS17_B"/>
    <property type="match status" value="1"/>
</dbReference>
<dbReference type="RefSeq" id="WP_014449087.1">
    <property type="nucleotide sequence ID" value="NC_017094.1"/>
</dbReference>
<dbReference type="PANTHER" id="PTHR10744">
    <property type="entry name" value="40S RIBOSOMAL PROTEIN S11 FAMILY MEMBER"/>
    <property type="match status" value="1"/>
</dbReference>
<reference evidence="7 8" key="1">
    <citation type="journal article" date="2012" name="J. Bacteriol.">
        <title>Complete Genome Sequence of Leptospirillum ferrooxidans Strain C2-3, Isolated from a Fresh Volcanic Ash Deposit on the Island of Miyake, Japan.</title>
        <authorList>
            <person name="Fujimura R."/>
            <person name="Sato Y."/>
            <person name="Nishizawa T."/>
            <person name="Oshima K."/>
            <person name="Kim S.-W."/>
            <person name="Hattori M."/>
            <person name="Kamijo T."/>
            <person name="Ohta H."/>
        </authorList>
    </citation>
    <scope>NUCLEOTIDE SEQUENCE [LARGE SCALE GENOMIC DNA]</scope>
    <source>
        <strain evidence="7 8">C2-3</strain>
    </source>
</reference>
<sequence>MSNNPSEVTSSKKIATLQGIVVSNKMMKTVVVEVRRRVLHPLYHKVVSKRSRIKAHTEEQIDIGTEVQLMSTRPISKDKSFKVIKIVSKPKLAESNLGR</sequence>
<dbReference type="eggNOG" id="COG0186">
    <property type="taxonomic scope" value="Bacteria"/>
</dbReference>
<dbReference type="InterPro" id="IPR000266">
    <property type="entry name" value="Ribosomal_uS17"/>
</dbReference>
<dbReference type="Proteomes" id="UP000007382">
    <property type="component" value="Chromosome"/>
</dbReference>
<evidence type="ECO:0000256" key="3">
    <source>
        <dbReference type="ARBA" id="ARBA00022884"/>
    </source>
</evidence>